<evidence type="ECO:0000256" key="2">
    <source>
        <dbReference type="SAM" id="MobiDB-lite"/>
    </source>
</evidence>
<evidence type="ECO:0000313" key="5">
    <source>
        <dbReference type="Proteomes" id="UP000613401"/>
    </source>
</evidence>
<evidence type="ECO:0000313" key="4">
    <source>
        <dbReference type="EMBL" id="KAF3805546.1"/>
    </source>
</evidence>
<dbReference type="AlphaFoldDB" id="A0A8H4CKP0"/>
<comment type="caution">
    <text evidence="4">The sequence shown here is derived from an EMBL/GenBank/DDBJ whole genome shotgun (WGS) entry which is preliminary data.</text>
</comment>
<evidence type="ECO:0000256" key="1">
    <source>
        <dbReference type="ARBA" id="ARBA00023242"/>
    </source>
</evidence>
<dbReference type="InterPro" id="IPR021858">
    <property type="entry name" value="Fun_TF"/>
</dbReference>
<dbReference type="Gene3D" id="4.10.240.10">
    <property type="entry name" value="Zn(2)-C6 fungal-type DNA-binding domain"/>
    <property type="match status" value="1"/>
</dbReference>
<sequence length="618" mass="68200">MVNTGHPSRACKLCRARRIKCDETKPFCLKCAKSKRVCPGYRDAFEINLRDETQSTIRKAKSAALRKAIREGRATEQDAENESPSQSQNQSQSQIQSQSKAKVQEWTPPAPPPPRKQQIVAIPEDDWFDRHSMSSGSSDVSPSMSYASSLSYISNQAPDTFVSFKELEGGTYGMPQTLQTPLDQQATCFFLANYVLAPPTGVGRGILTFVLPLLNIPSYQYSPLQSAFSAVSMAALAGRPNSRRLFSMAHLHYSKALEDLTRAMQDKVAVRQDTTLASAILLAFYEGLVSDDVEMSGFKKHISGATAIVKLRGPQQTATGVGLSMFEFVRATSVRQYTFFANISLEDLTWWARQAVCDTVGHQALVLNLQTTMIRAEADSLLKGARTTDKIDKALKLLQRARKMDDELGMWFDKCPPAWRKGISGSAIDVPDDKIGLVSAFPGPIYDYPNVWAAGKHINTHVSRLLLNQVIVRCIAWVCAPSDHTLTKEYIDANKIGKEQVADIISSTPYFFGWTGDALSTPYFPCGTSEMPKGLAGISCMWPLLATGSSRFATRRQRMYVKARLAKIAEEMGIRQADVFSKVGITGFPPKFPVTSQLTKTANYARCAGTRPSQQLLP</sequence>
<dbReference type="GO" id="GO:0000981">
    <property type="term" value="F:DNA-binding transcription factor activity, RNA polymerase II-specific"/>
    <property type="evidence" value="ECO:0007669"/>
    <property type="project" value="InterPro"/>
</dbReference>
<name>A0A8H4CKP0_COLGL</name>
<dbReference type="InterPro" id="IPR036864">
    <property type="entry name" value="Zn2-C6_fun-type_DNA-bd_sf"/>
</dbReference>
<dbReference type="GO" id="GO:0008270">
    <property type="term" value="F:zinc ion binding"/>
    <property type="evidence" value="ECO:0007669"/>
    <property type="project" value="InterPro"/>
</dbReference>
<dbReference type="EMBL" id="WVTB01000042">
    <property type="protein sequence ID" value="KAF3805546.1"/>
    <property type="molecule type" value="Genomic_DNA"/>
</dbReference>
<dbReference type="PROSITE" id="PS50048">
    <property type="entry name" value="ZN2_CY6_FUNGAL_2"/>
    <property type="match status" value="1"/>
</dbReference>
<dbReference type="PROSITE" id="PS00463">
    <property type="entry name" value="ZN2_CY6_FUNGAL_1"/>
    <property type="match status" value="1"/>
</dbReference>
<dbReference type="SUPFAM" id="SSF57701">
    <property type="entry name" value="Zn2/Cys6 DNA-binding domain"/>
    <property type="match status" value="1"/>
</dbReference>
<dbReference type="CDD" id="cd00067">
    <property type="entry name" value="GAL4"/>
    <property type="match status" value="1"/>
</dbReference>
<feature type="compositionally biased region" description="Low complexity" evidence="2">
    <location>
        <begin position="83"/>
        <end position="99"/>
    </location>
</feature>
<reference evidence="4" key="2">
    <citation type="submission" date="2020-03" db="EMBL/GenBank/DDBJ databases">
        <authorList>
            <person name="Fu F.-F."/>
            <person name="Chen J."/>
        </authorList>
    </citation>
    <scope>NUCLEOTIDE SEQUENCE</scope>
    <source>
        <strain evidence="4">Lc1</strain>
    </source>
</reference>
<dbReference type="Pfam" id="PF11951">
    <property type="entry name" value="Fungal_trans_2"/>
    <property type="match status" value="1"/>
</dbReference>
<protein>
    <submittedName>
        <fullName evidence="4">Transcriptional regulatory protein moc3</fullName>
    </submittedName>
</protein>
<accession>A0A8H4CKP0</accession>
<keyword evidence="1" id="KW-0539">Nucleus</keyword>
<dbReference type="SMART" id="SM00066">
    <property type="entry name" value="GAL4"/>
    <property type="match status" value="1"/>
</dbReference>
<gene>
    <name evidence="4" type="ORF">GCG54_00002893</name>
</gene>
<dbReference type="Proteomes" id="UP000613401">
    <property type="component" value="Unassembled WGS sequence"/>
</dbReference>
<organism evidence="4 5">
    <name type="scientific">Colletotrichum gloeosporioides</name>
    <name type="common">Anthracnose fungus</name>
    <name type="synonym">Glomerella cingulata</name>
    <dbReference type="NCBI Taxonomy" id="474922"/>
    <lineage>
        <taxon>Eukaryota</taxon>
        <taxon>Fungi</taxon>
        <taxon>Dikarya</taxon>
        <taxon>Ascomycota</taxon>
        <taxon>Pezizomycotina</taxon>
        <taxon>Sordariomycetes</taxon>
        <taxon>Hypocreomycetidae</taxon>
        <taxon>Glomerellales</taxon>
        <taxon>Glomerellaceae</taxon>
        <taxon>Colletotrichum</taxon>
        <taxon>Colletotrichum gloeosporioides species complex</taxon>
    </lineage>
</organism>
<feature type="region of interest" description="Disordered" evidence="2">
    <location>
        <begin position="68"/>
        <end position="117"/>
    </location>
</feature>
<reference evidence="4" key="1">
    <citation type="journal article" date="2020" name="Phytopathology">
        <title>Genome sequence and comparative analysis of Colletotrichum gloeosporioides isolated from Liriodendron leaves.</title>
        <authorList>
            <person name="Fu F.F."/>
            <person name="Hao Z."/>
            <person name="Wang P."/>
            <person name="Lu Y."/>
            <person name="Xue L.J."/>
            <person name="Wei G."/>
            <person name="Tian Y."/>
            <person name="Baishi H."/>
            <person name="Xu H."/>
            <person name="Shi J."/>
            <person name="Cheng T."/>
            <person name="Wang G."/>
            <person name="Yi Y."/>
            <person name="Chen J."/>
        </authorList>
    </citation>
    <scope>NUCLEOTIDE SEQUENCE</scope>
    <source>
        <strain evidence="4">Lc1</strain>
    </source>
</reference>
<dbReference type="InterPro" id="IPR001138">
    <property type="entry name" value="Zn2Cys6_DnaBD"/>
</dbReference>
<dbReference type="PANTHER" id="PTHR38791">
    <property type="entry name" value="ZN(II)2CYS6 TRANSCRIPTION FACTOR (EUROFUNG)-RELATED-RELATED"/>
    <property type="match status" value="1"/>
</dbReference>
<dbReference type="GeneID" id="69010054"/>
<dbReference type="Pfam" id="PF00172">
    <property type="entry name" value="Zn_clus"/>
    <property type="match status" value="1"/>
</dbReference>
<dbReference type="PANTHER" id="PTHR38791:SF13">
    <property type="entry name" value="ZN(2)-C6 FUNGAL-TYPE DOMAIN-CONTAINING PROTEIN"/>
    <property type="match status" value="1"/>
</dbReference>
<dbReference type="RefSeq" id="XP_045264705.1">
    <property type="nucleotide sequence ID" value="XM_045402974.1"/>
</dbReference>
<keyword evidence="5" id="KW-1185">Reference proteome</keyword>
<evidence type="ECO:0000259" key="3">
    <source>
        <dbReference type="PROSITE" id="PS50048"/>
    </source>
</evidence>
<dbReference type="InterPro" id="IPR053175">
    <property type="entry name" value="DHMBA_Reg_Transcription_Factor"/>
</dbReference>
<feature type="domain" description="Zn(2)-C6 fungal-type" evidence="3">
    <location>
        <begin position="10"/>
        <end position="38"/>
    </location>
</feature>
<proteinExistence type="predicted"/>